<dbReference type="AlphaFoldDB" id="A0A6G0TFP2"/>
<name>A0A6G0TFP2_APHGL</name>
<keyword evidence="2" id="KW-1185">Reference proteome</keyword>
<evidence type="ECO:0000313" key="1">
    <source>
        <dbReference type="EMBL" id="KAE9531985.1"/>
    </source>
</evidence>
<gene>
    <name evidence="1" type="ORF">AGLY_010187</name>
</gene>
<feature type="non-terminal residue" evidence="1">
    <location>
        <position position="252"/>
    </location>
</feature>
<evidence type="ECO:0000313" key="2">
    <source>
        <dbReference type="Proteomes" id="UP000475862"/>
    </source>
</evidence>
<sequence>MRPLKNCTQTFENLLNSVHLRETKDGPFKSLGVDTVAQLNVIPVKGFKKLNTHFEEFSICEKQSLFFKIKILHINFEIDAIEATKEVFLAGNMLFFTDICCFNYPYGNSGRNISELMYLYLYLNIKNNNKFGNVVSNITRNRTPLMKRWFMFKYFNSFIIIVNQTMENLDCDEFLSMFELQTLIKKTLRQCTLIIFKSKMSFSITVIVENPVSHKLSSDVQNVGTNLITYYLSNMCTIHKLINPPTLPVKNN</sequence>
<accession>A0A6G0TFP2</accession>
<comment type="caution">
    <text evidence="1">The sequence shown here is derived from an EMBL/GenBank/DDBJ whole genome shotgun (WGS) entry which is preliminary data.</text>
</comment>
<organism evidence="1 2">
    <name type="scientific">Aphis glycines</name>
    <name type="common">Soybean aphid</name>
    <dbReference type="NCBI Taxonomy" id="307491"/>
    <lineage>
        <taxon>Eukaryota</taxon>
        <taxon>Metazoa</taxon>
        <taxon>Ecdysozoa</taxon>
        <taxon>Arthropoda</taxon>
        <taxon>Hexapoda</taxon>
        <taxon>Insecta</taxon>
        <taxon>Pterygota</taxon>
        <taxon>Neoptera</taxon>
        <taxon>Paraneoptera</taxon>
        <taxon>Hemiptera</taxon>
        <taxon>Sternorrhyncha</taxon>
        <taxon>Aphidomorpha</taxon>
        <taxon>Aphidoidea</taxon>
        <taxon>Aphididae</taxon>
        <taxon>Aphidini</taxon>
        <taxon>Aphis</taxon>
        <taxon>Aphis</taxon>
    </lineage>
</organism>
<dbReference type="Proteomes" id="UP000475862">
    <property type="component" value="Unassembled WGS sequence"/>
</dbReference>
<proteinExistence type="predicted"/>
<reference evidence="1 2" key="1">
    <citation type="submission" date="2019-08" db="EMBL/GenBank/DDBJ databases">
        <title>The genome of the soybean aphid Biotype 1, its phylome, world population structure and adaptation to the North American continent.</title>
        <authorList>
            <person name="Giordano R."/>
            <person name="Donthu R.K."/>
            <person name="Hernandez A.G."/>
            <person name="Wright C.L."/>
            <person name="Zimin A.V."/>
        </authorList>
    </citation>
    <scope>NUCLEOTIDE SEQUENCE [LARGE SCALE GENOMIC DNA]</scope>
    <source>
        <tissue evidence="1">Whole aphids</tissue>
    </source>
</reference>
<dbReference type="EMBL" id="VYZN01000040">
    <property type="protein sequence ID" value="KAE9531985.1"/>
    <property type="molecule type" value="Genomic_DNA"/>
</dbReference>
<protein>
    <submittedName>
        <fullName evidence="1">Uncharacterized protein</fullName>
    </submittedName>
</protein>